<proteinExistence type="inferred from homology"/>
<feature type="signal peptide" evidence="13">
    <location>
        <begin position="1"/>
        <end position="25"/>
    </location>
</feature>
<dbReference type="InterPro" id="IPR012910">
    <property type="entry name" value="Plug_dom"/>
</dbReference>
<dbReference type="Pfam" id="PF00593">
    <property type="entry name" value="TonB_dep_Rec_b-barrel"/>
    <property type="match status" value="1"/>
</dbReference>
<evidence type="ECO:0000256" key="11">
    <source>
        <dbReference type="PROSITE-ProRule" id="PRU10144"/>
    </source>
</evidence>
<evidence type="ECO:0000259" key="15">
    <source>
        <dbReference type="Pfam" id="PF07715"/>
    </source>
</evidence>
<keyword evidence="16" id="KW-0675">Receptor</keyword>
<dbReference type="PROSITE" id="PS01156">
    <property type="entry name" value="TONB_DEPENDENT_REC_2"/>
    <property type="match status" value="1"/>
</dbReference>
<evidence type="ECO:0000259" key="14">
    <source>
        <dbReference type="Pfam" id="PF00593"/>
    </source>
</evidence>
<dbReference type="AlphaFoldDB" id="A0A4R2N1F6"/>
<dbReference type="Gene3D" id="2.170.130.10">
    <property type="entry name" value="TonB-dependent receptor, plug domain"/>
    <property type="match status" value="1"/>
</dbReference>
<evidence type="ECO:0000256" key="6">
    <source>
        <dbReference type="ARBA" id="ARBA00022729"/>
    </source>
</evidence>
<name>A0A4R2N1F6_9PAST</name>
<keyword evidence="17" id="KW-1185">Reference proteome</keyword>
<dbReference type="GO" id="GO:0009279">
    <property type="term" value="C:cell outer membrane"/>
    <property type="evidence" value="ECO:0007669"/>
    <property type="project" value="UniProtKB-SubCell"/>
</dbReference>
<dbReference type="PANTHER" id="PTHR30069:SF41">
    <property type="entry name" value="HEME_HEMOPEXIN UTILIZATION PROTEIN C"/>
    <property type="match status" value="1"/>
</dbReference>
<protein>
    <submittedName>
        <fullName evidence="16">Hemoglobin/transferrin/lactoferrin receptor protein</fullName>
    </submittedName>
</protein>
<keyword evidence="8 10" id="KW-0472">Membrane</keyword>
<feature type="domain" description="TonB-dependent receptor plug" evidence="15">
    <location>
        <begin position="66"/>
        <end position="172"/>
    </location>
</feature>
<reference evidence="16 17" key="1">
    <citation type="submission" date="2019-03" db="EMBL/GenBank/DDBJ databases">
        <title>Genomic Encyclopedia of Type Strains, Phase IV (KMG-IV): sequencing the most valuable type-strain genomes for metagenomic binning, comparative biology and taxonomic classification.</title>
        <authorList>
            <person name="Goeker M."/>
        </authorList>
    </citation>
    <scope>NUCLEOTIDE SEQUENCE [LARGE SCALE GENOMIC DNA]</scope>
    <source>
        <strain evidence="16 17">DSM 28231</strain>
    </source>
</reference>
<feature type="chain" id="PRO_5020772958" evidence="13">
    <location>
        <begin position="26"/>
        <end position="847"/>
    </location>
</feature>
<dbReference type="Proteomes" id="UP000294841">
    <property type="component" value="Unassembled WGS sequence"/>
</dbReference>
<dbReference type="InterPro" id="IPR036942">
    <property type="entry name" value="Beta-barrel_TonB_sf"/>
</dbReference>
<comment type="similarity">
    <text evidence="2 10 12">Belongs to the TonB-dependent receptor family.</text>
</comment>
<evidence type="ECO:0000256" key="4">
    <source>
        <dbReference type="ARBA" id="ARBA00022452"/>
    </source>
</evidence>
<evidence type="ECO:0000256" key="2">
    <source>
        <dbReference type="ARBA" id="ARBA00009810"/>
    </source>
</evidence>
<accession>A0A4R2N1F6</accession>
<evidence type="ECO:0000256" key="12">
    <source>
        <dbReference type="RuleBase" id="RU003357"/>
    </source>
</evidence>
<keyword evidence="3 10" id="KW-0813">Transport</keyword>
<evidence type="ECO:0000256" key="10">
    <source>
        <dbReference type="PROSITE-ProRule" id="PRU01360"/>
    </source>
</evidence>
<organism evidence="16 17">
    <name type="scientific">Bisgaardia hudsonensis</name>
    <dbReference type="NCBI Taxonomy" id="109472"/>
    <lineage>
        <taxon>Bacteria</taxon>
        <taxon>Pseudomonadati</taxon>
        <taxon>Pseudomonadota</taxon>
        <taxon>Gammaproteobacteria</taxon>
        <taxon>Pasteurellales</taxon>
        <taxon>Pasteurellaceae</taxon>
        <taxon>Bisgaardia</taxon>
    </lineage>
</organism>
<dbReference type="InterPro" id="IPR000531">
    <property type="entry name" value="Beta-barrel_TonB"/>
</dbReference>
<evidence type="ECO:0000313" key="16">
    <source>
        <dbReference type="EMBL" id="TCP13379.1"/>
    </source>
</evidence>
<dbReference type="GO" id="GO:0015344">
    <property type="term" value="F:siderophore uptake transmembrane transporter activity"/>
    <property type="evidence" value="ECO:0007669"/>
    <property type="project" value="TreeGrafter"/>
</dbReference>
<evidence type="ECO:0000256" key="1">
    <source>
        <dbReference type="ARBA" id="ARBA00004571"/>
    </source>
</evidence>
<sequence>MKIRTKCKYFLFGSLLLSNYSQVTAQQELNYKHLTSQALSSQILDEIVVKNDLNKEKPSLKTYVSSGSFSYLDDTDITNFRGSSVGDFLSGVPGVIVGNKRNSGAVSINIRGIANENRVPVFIDDGLQSIPSYQGYAGSSTRSYLDPDLLGEVEIEKGPSLSVDGSGATGGIVRMKTISWKDIIPEGKTWGVRLKLGSMTNTVTPPAYYTKGGYQTRYISKCITNESGLCKTQNYAPDARYSSSSFDLNSYNYSIAFANKLENADFVLAYAKRKQGNYFVGRHGQTPIIDKINFEDDYVEVDENQDDEEIQIGVLKFKENHSTLYRAGEEALNTSQDNSSYLIKANFYNDYHRLGLAYRYYHSKFGEIMPSILNFRAYGALQGEGSEVKVNSYNLSYQYKPVTPYINLNLNAYFTDSDSSNFTPFIEEYGYSLSSRHARFLISKQKGLSIDNTSIFQINKNPLTLKYGIAHSYERIYQPRDAQQRVLAKGYPEDAIAPLWVRDGKRKEISGFISANYPFTSWLKAEVGLRYFKSTINDYVIRKEVVTESKKVIENGVTKFVDITKEIIHKQKPIENKGTSPIVMLTFEPKSGIQIYTKYAQALRSPSLFQGTKGWSMQNTENNLEQLKPEHAKNFEIGMNLFYENIFASDDLFGFKLAYFNNRIKDYLTRTQKGSFAQTVNIQSAKFKGFELSAYYDMKKFYTKLSGTYYTNTEFCLTQEQAGNKAQCNSGFVFRSNLNNAVPPRLNLHLTLGSRWLDQKLDIGARYSYYSKRFVPVLSADRFVNTASIEWNSYSLLDLYASYDVTKNFKINMTMDNVFNRYYLDTNNMGLNTAPGRTLHFGIDYRF</sequence>
<dbReference type="RefSeq" id="WP_132022887.1">
    <property type="nucleotide sequence ID" value="NZ_CP016605.1"/>
</dbReference>
<evidence type="ECO:0000256" key="7">
    <source>
        <dbReference type="ARBA" id="ARBA00023077"/>
    </source>
</evidence>
<feature type="domain" description="TonB-dependent receptor-like beta-barrel" evidence="14">
    <location>
        <begin position="334"/>
        <end position="818"/>
    </location>
</feature>
<gene>
    <name evidence="16" type="ORF">EV697_102261</name>
</gene>
<dbReference type="Pfam" id="PF07715">
    <property type="entry name" value="Plug"/>
    <property type="match status" value="1"/>
</dbReference>
<dbReference type="PROSITE" id="PS52016">
    <property type="entry name" value="TONB_DEPENDENT_REC_3"/>
    <property type="match status" value="1"/>
</dbReference>
<keyword evidence="9 10" id="KW-0998">Cell outer membrane</keyword>
<keyword evidence="4 10" id="KW-1134">Transmembrane beta strand</keyword>
<evidence type="ECO:0000313" key="17">
    <source>
        <dbReference type="Proteomes" id="UP000294841"/>
    </source>
</evidence>
<comment type="subcellular location">
    <subcellularLocation>
        <location evidence="1 10">Cell outer membrane</location>
        <topology evidence="1 10">Multi-pass membrane protein</topology>
    </subcellularLocation>
</comment>
<evidence type="ECO:0000256" key="8">
    <source>
        <dbReference type="ARBA" id="ARBA00023136"/>
    </source>
</evidence>
<dbReference type="GO" id="GO:0044718">
    <property type="term" value="P:siderophore transmembrane transport"/>
    <property type="evidence" value="ECO:0007669"/>
    <property type="project" value="TreeGrafter"/>
</dbReference>
<dbReference type="InterPro" id="IPR039426">
    <property type="entry name" value="TonB-dep_rcpt-like"/>
</dbReference>
<evidence type="ECO:0000256" key="5">
    <source>
        <dbReference type="ARBA" id="ARBA00022692"/>
    </source>
</evidence>
<dbReference type="InterPro" id="IPR010917">
    <property type="entry name" value="TonB_rcpt_CS"/>
</dbReference>
<evidence type="ECO:0000256" key="3">
    <source>
        <dbReference type="ARBA" id="ARBA00022448"/>
    </source>
</evidence>
<evidence type="ECO:0000256" key="9">
    <source>
        <dbReference type="ARBA" id="ARBA00023237"/>
    </source>
</evidence>
<dbReference type="EMBL" id="SLXI01000002">
    <property type="protein sequence ID" value="TCP13379.1"/>
    <property type="molecule type" value="Genomic_DNA"/>
</dbReference>
<keyword evidence="7 12" id="KW-0798">TonB box</keyword>
<keyword evidence="5 10" id="KW-0812">Transmembrane</keyword>
<evidence type="ECO:0000256" key="13">
    <source>
        <dbReference type="SAM" id="SignalP"/>
    </source>
</evidence>
<dbReference type="PANTHER" id="PTHR30069">
    <property type="entry name" value="TONB-DEPENDENT OUTER MEMBRANE RECEPTOR"/>
    <property type="match status" value="1"/>
</dbReference>
<comment type="caution">
    <text evidence="16">The sequence shown here is derived from an EMBL/GenBank/DDBJ whole genome shotgun (WGS) entry which is preliminary data.</text>
</comment>
<dbReference type="OrthoDB" id="6046653at2"/>
<feature type="short sequence motif" description="TonB C-terminal box" evidence="11">
    <location>
        <begin position="830"/>
        <end position="847"/>
    </location>
</feature>
<dbReference type="Gene3D" id="2.40.170.20">
    <property type="entry name" value="TonB-dependent receptor, beta-barrel domain"/>
    <property type="match status" value="1"/>
</dbReference>
<dbReference type="SUPFAM" id="SSF56935">
    <property type="entry name" value="Porins"/>
    <property type="match status" value="1"/>
</dbReference>
<keyword evidence="6 13" id="KW-0732">Signal</keyword>
<dbReference type="InterPro" id="IPR037066">
    <property type="entry name" value="Plug_dom_sf"/>
</dbReference>